<sequence length="279" mass="31857">MSASASDLSIKPPTTLLEAIDELNRLRDEWQARVKFAASVLEQQKESLLQSTTLTDENRESAVLVDECRALQLELERKKSAALADENRTLRLELEREKKANAICKTQDEENKEIEEKAGRYLECAEMYMKQFETAMTKLTQAEEIIEGVASWSSLMRRESMDEQKSQLSRPTYGGMDYSPDYPEIVLRDKDYIWTESSLTPGDHSFIFSCGRPLEDIMLEHKVTKTGFRLYIINHMGHSVYYGVYTVLSWPSKAMTGPEFLKLSEETRNTIAKKAAVGS</sequence>
<comment type="caution">
    <text evidence="1">The sequence shown here is derived from an EMBL/GenBank/DDBJ whole genome shotgun (WGS) entry which is preliminary data.</text>
</comment>
<evidence type="ECO:0000313" key="1">
    <source>
        <dbReference type="EMBL" id="TFY80994.1"/>
    </source>
</evidence>
<reference evidence="1 2" key="1">
    <citation type="submission" date="2019-02" db="EMBL/GenBank/DDBJ databases">
        <title>Genome sequencing of the rare red list fungi Hericium alpestre (H. flagellum).</title>
        <authorList>
            <person name="Buettner E."/>
            <person name="Kellner H."/>
        </authorList>
    </citation>
    <scope>NUCLEOTIDE SEQUENCE [LARGE SCALE GENOMIC DNA]</scope>
    <source>
        <strain evidence="1 2">DSM 108284</strain>
    </source>
</reference>
<organism evidence="1 2">
    <name type="scientific">Hericium alpestre</name>
    <dbReference type="NCBI Taxonomy" id="135208"/>
    <lineage>
        <taxon>Eukaryota</taxon>
        <taxon>Fungi</taxon>
        <taxon>Dikarya</taxon>
        <taxon>Basidiomycota</taxon>
        <taxon>Agaricomycotina</taxon>
        <taxon>Agaricomycetes</taxon>
        <taxon>Russulales</taxon>
        <taxon>Hericiaceae</taxon>
        <taxon>Hericium</taxon>
    </lineage>
</organism>
<evidence type="ECO:0000313" key="2">
    <source>
        <dbReference type="Proteomes" id="UP000298061"/>
    </source>
</evidence>
<dbReference type="EMBL" id="SFCI01000262">
    <property type="protein sequence ID" value="TFY80994.1"/>
    <property type="molecule type" value="Genomic_DNA"/>
</dbReference>
<protein>
    <submittedName>
        <fullName evidence="1">Uncharacterized protein</fullName>
    </submittedName>
</protein>
<proteinExistence type="predicted"/>
<dbReference type="Proteomes" id="UP000298061">
    <property type="component" value="Unassembled WGS sequence"/>
</dbReference>
<name>A0A4Z0A3H4_9AGAM</name>
<accession>A0A4Z0A3H4</accession>
<keyword evidence="2" id="KW-1185">Reference proteome</keyword>
<gene>
    <name evidence="1" type="ORF">EWM64_g3013</name>
</gene>
<dbReference type="AlphaFoldDB" id="A0A4Z0A3H4"/>